<sequence length="244" mass="26591">MSNQSQKSPLPENSAEEEKEEEGQQKEEEDKKLQEPSQEATGGGGDERKVATLPPSAQKTSVARKGPVLKRCAANATNSCPSKKVTRAVISPEVEEEIRQQHIRSLSILLENLQKPLGGGGGDKRKVTPLPPSAQKTSTARNGPARKPYVANLIRAEPCKQVRTRAISSRRVFNLKAKSLQASKKFDSPRQPLGTPAERPLENSAKDGVSQRKEKKIEDKVHGEDDEEGEGGGEENPRDDSDSI</sequence>
<feature type="region of interest" description="Disordered" evidence="1">
    <location>
        <begin position="1"/>
        <end position="68"/>
    </location>
</feature>
<feature type="compositionally biased region" description="Basic and acidic residues" evidence="1">
    <location>
        <begin position="22"/>
        <end position="34"/>
    </location>
</feature>
<feature type="region of interest" description="Disordered" evidence="1">
    <location>
        <begin position="165"/>
        <end position="244"/>
    </location>
</feature>
<feature type="region of interest" description="Disordered" evidence="1">
    <location>
        <begin position="115"/>
        <end position="149"/>
    </location>
</feature>
<name>A0A5N6RVF0_9ROSI</name>
<protein>
    <submittedName>
        <fullName evidence="2">Uncharacterized protein</fullName>
    </submittedName>
</protein>
<evidence type="ECO:0000313" key="3">
    <source>
        <dbReference type="Proteomes" id="UP000327013"/>
    </source>
</evidence>
<proteinExistence type="predicted"/>
<accession>A0A5N6RVF0</accession>
<organism evidence="2 3">
    <name type="scientific">Carpinus fangiana</name>
    <dbReference type="NCBI Taxonomy" id="176857"/>
    <lineage>
        <taxon>Eukaryota</taxon>
        <taxon>Viridiplantae</taxon>
        <taxon>Streptophyta</taxon>
        <taxon>Embryophyta</taxon>
        <taxon>Tracheophyta</taxon>
        <taxon>Spermatophyta</taxon>
        <taxon>Magnoliopsida</taxon>
        <taxon>eudicotyledons</taxon>
        <taxon>Gunneridae</taxon>
        <taxon>Pentapetalae</taxon>
        <taxon>rosids</taxon>
        <taxon>fabids</taxon>
        <taxon>Fagales</taxon>
        <taxon>Betulaceae</taxon>
        <taxon>Carpinus</taxon>
    </lineage>
</organism>
<gene>
    <name evidence="2" type="ORF">FH972_020448</name>
</gene>
<evidence type="ECO:0000256" key="1">
    <source>
        <dbReference type="SAM" id="MobiDB-lite"/>
    </source>
</evidence>
<reference evidence="2 3" key="1">
    <citation type="submission" date="2019-06" db="EMBL/GenBank/DDBJ databases">
        <title>A chromosomal-level reference genome of Carpinus fangiana (Coryloideae, Betulaceae).</title>
        <authorList>
            <person name="Yang X."/>
            <person name="Wang Z."/>
            <person name="Zhang L."/>
            <person name="Hao G."/>
            <person name="Liu J."/>
            <person name="Yang Y."/>
        </authorList>
    </citation>
    <scope>NUCLEOTIDE SEQUENCE [LARGE SCALE GENOMIC DNA]</scope>
    <source>
        <strain evidence="2">Cfa_2016G</strain>
        <tissue evidence="2">Leaf</tissue>
    </source>
</reference>
<feature type="compositionally biased region" description="Basic and acidic residues" evidence="1">
    <location>
        <begin position="235"/>
        <end position="244"/>
    </location>
</feature>
<dbReference type="AlphaFoldDB" id="A0A5N6RVF0"/>
<evidence type="ECO:0000313" key="2">
    <source>
        <dbReference type="EMBL" id="KAE8125669.1"/>
    </source>
</evidence>
<dbReference type="EMBL" id="CM017328">
    <property type="protein sequence ID" value="KAE8125669.1"/>
    <property type="molecule type" value="Genomic_DNA"/>
</dbReference>
<dbReference type="Proteomes" id="UP000327013">
    <property type="component" value="Chromosome 8"/>
</dbReference>
<feature type="compositionally biased region" description="Acidic residues" evidence="1">
    <location>
        <begin position="224"/>
        <end position="233"/>
    </location>
</feature>
<keyword evidence="3" id="KW-1185">Reference proteome</keyword>
<feature type="compositionally biased region" description="Basic and acidic residues" evidence="1">
    <location>
        <begin position="199"/>
        <end position="223"/>
    </location>
</feature>